<dbReference type="GO" id="GO:0016787">
    <property type="term" value="F:hydrolase activity"/>
    <property type="evidence" value="ECO:0007669"/>
    <property type="project" value="UniProtKB-KW"/>
</dbReference>
<evidence type="ECO:0000313" key="5">
    <source>
        <dbReference type="Proteomes" id="UP001485043"/>
    </source>
</evidence>
<dbReference type="PANTHER" id="PTHR43248:SF14">
    <property type="entry name" value="ALPHA_BETA-HYDROLASES SUPERFAMILY PROTEIN"/>
    <property type="match status" value="1"/>
</dbReference>
<dbReference type="Pfam" id="PF12697">
    <property type="entry name" value="Abhydrolase_6"/>
    <property type="match status" value="1"/>
</dbReference>
<evidence type="ECO:0000313" key="4">
    <source>
        <dbReference type="EMBL" id="KAK9851663.1"/>
    </source>
</evidence>
<protein>
    <recommendedName>
        <fullName evidence="3">AB hydrolase-1 domain-containing protein</fullName>
    </recommendedName>
</protein>
<dbReference type="SUPFAM" id="SSF53474">
    <property type="entry name" value="alpha/beta-Hydrolases"/>
    <property type="match status" value="1"/>
</dbReference>
<comment type="caution">
    <text evidence="4">The sequence shown here is derived from an EMBL/GenBank/DDBJ whole genome shotgun (WGS) entry which is preliminary data.</text>
</comment>
<evidence type="ECO:0000256" key="1">
    <source>
        <dbReference type="ARBA" id="ARBA00010088"/>
    </source>
</evidence>
<keyword evidence="2" id="KW-0378">Hydrolase</keyword>
<accession>A0AAW1SNP5</accession>
<dbReference type="Proteomes" id="UP001485043">
    <property type="component" value="Unassembled WGS sequence"/>
</dbReference>
<organism evidence="4 5">
    <name type="scientific">Apatococcus fuscideae</name>
    <dbReference type="NCBI Taxonomy" id="2026836"/>
    <lineage>
        <taxon>Eukaryota</taxon>
        <taxon>Viridiplantae</taxon>
        <taxon>Chlorophyta</taxon>
        <taxon>core chlorophytes</taxon>
        <taxon>Trebouxiophyceae</taxon>
        <taxon>Chlorellales</taxon>
        <taxon>Chlorellaceae</taxon>
        <taxon>Apatococcus</taxon>
    </lineage>
</organism>
<proteinExistence type="inferred from homology"/>
<dbReference type="PANTHER" id="PTHR43248">
    <property type="entry name" value="2-SUCCINYL-6-HYDROXY-2,4-CYCLOHEXADIENE-1-CARBOXYLATE SYNTHASE"/>
    <property type="match status" value="1"/>
</dbReference>
<feature type="domain" description="AB hydrolase-1" evidence="3">
    <location>
        <begin position="103"/>
        <end position="357"/>
    </location>
</feature>
<dbReference type="InterPro" id="IPR051601">
    <property type="entry name" value="Serine_prot/Carboxylest_S33"/>
</dbReference>
<comment type="similarity">
    <text evidence="1">Belongs to the peptidase S33 family.</text>
</comment>
<dbReference type="Gene3D" id="3.40.50.1820">
    <property type="entry name" value="alpha/beta hydrolase"/>
    <property type="match status" value="1"/>
</dbReference>
<keyword evidence="5" id="KW-1185">Reference proteome</keyword>
<gene>
    <name evidence="4" type="ORF">WJX84_010734</name>
</gene>
<reference evidence="4 5" key="1">
    <citation type="journal article" date="2024" name="Nat. Commun.">
        <title>Phylogenomics reveals the evolutionary origins of lichenization in chlorophyte algae.</title>
        <authorList>
            <person name="Puginier C."/>
            <person name="Libourel C."/>
            <person name="Otte J."/>
            <person name="Skaloud P."/>
            <person name="Haon M."/>
            <person name="Grisel S."/>
            <person name="Petersen M."/>
            <person name="Berrin J.G."/>
            <person name="Delaux P.M."/>
            <person name="Dal Grande F."/>
            <person name="Keller J."/>
        </authorList>
    </citation>
    <scope>NUCLEOTIDE SEQUENCE [LARGE SCALE GENOMIC DNA]</scope>
    <source>
        <strain evidence="4 5">SAG 2523</strain>
    </source>
</reference>
<sequence>MLRAGGAGRSSKLFASYHPEWPLYVERLYPFASRPARRQSRIHWPYQTAAALAGLDRPIAQQLPRHALPQDTPVLAHEIIQGPLVRFSSPSNGTGGKRPPTAVMVHGILGNRRNMHAFAKRLSEVFPAWQVLLVDLRCHGDSSSLHPQGPHGIEAAAGDIIRLLKELRLFPEVLLGHSFGGKVVMSMAEQFTRMGRSLPRPVQVWVLDALPGEVRAGYEKRQDHPQDLIRHLLRLQMPLPDRHHLQRWLSEGGFSPSIQQWTATNLRPLNGNRRQLSWTFNLDGIREMYEDYEETSMWPFLQSPSPGYRVSFVRAEKSSYKWGGQDEERIRALGHSVFMLRNAGHWLHTDNPSGLVDILRPTFGKT</sequence>
<name>A0AAW1SNP5_9CHLO</name>
<dbReference type="AlphaFoldDB" id="A0AAW1SNP5"/>
<evidence type="ECO:0000259" key="3">
    <source>
        <dbReference type="Pfam" id="PF12697"/>
    </source>
</evidence>
<dbReference type="InterPro" id="IPR000073">
    <property type="entry name" value="AB_hydrolase_1"/>
</dbReference>
<evidence type="ECO:0000256" key="2">
    <source>
        <dbReference type="ARBA" id="ARBA00022801"/>
    </source>
</evidence>
<dbReference type="InterPro" id="IPR029058">
    <property type="entry name" value="AB_hydrolase_fold"/>
</dbReference>
<dbReference type="EMBL" id="JALJOV010001233">
    <property type="protein sequence ID" value="KAK9851663.1"/>
    <property type="molecule type" value="Genomic_DNA"/>
</dbReference>